<sequence length="42" mass="4941">MGNSLFCSLSRKRKEQKVYAVLDTVRKRNKHHPKSSHYKGKP</sequence>
<evidence type="ECO:0000256" key="1">
    <source>
        <dbReference type="SAM" id="MobiDB-lite"/>
    </source>
</evidence>
<gene>
    <name evidence="2" type="ORF">NMS_0078</name>
</gene>
<dbReference type="Proteomes" id="UP000031760">
    <property type="component" value="Chromosome"/>
</dbReference>
<dbReference type="EMBL" id="AP014548">
    <property type="protein sequence ID" value="BAO54087.1"/>
    <property type="molecule type" value="Genomic_DNA"/>
</dbReference>
<protein>
    <submittedName>
        <fullName evidence="2">Uncharacterized protein</fullName>
    </submittedName>
</protein>
<evidence type="ECO:0000313" key="3">
    <source>
        <dbReference type="Proteomes" id="UP000031760"/>
    </source>
</evidence>
<accession>W8VVQ8</accession>
<name>W8VVQ8_9FLAO</name>
<organism evidence="2 3">
    <name type="scientific">Nonlabens marinus S1-08</name>
    <dbReference type="NCBI Taxonomy" id="1454201"/>
    <lineage>
        <taxon>Bacteria</taxon>
        <taxon>Pseudomonadati</taxon>
        <taxon>Bacteroidota</taxon>
        <taxon>Flavobacteriia</taxon>
        <taxon>Flavobacteriales</taxon>
        <taxon>Flavobacteriaceae</taxon>
        <taxon>Nonlabens</taxon>
    </lineage>
</organism>
<reference evidence="2 3" key="1">
    <citation type="journal article" date="2014" name="Proc. Natl. Acad. Sci. U.S.A.">
        <title>Functional characterization of flavobacteria rhodopsins reveals a unique class of light-driven chloride pump in bacteria.</title>
        <authorList>
            <person name="Yoshizawa S."/>
            <person name="Kumagai Y."/>
            <person name="Kim H."/>
            <person name="Ogura Y."/>
            <person name="Hayashi T."/>
            <person name="Iwasaki W."/>
            <person name="DeLong E.F."/>
            <person name="Kogure K."/>
        </authorList>
    </citation>
    <scope>NUCLEOTIDE SEQUENCE [LARGE SCALE GENOMIC DNA]</scope>
    <source>
        <strain evidence="2 3">S1-08</strain>
    </source>
</reference>
<dbReference type="HOGENOM" id="CLU_3254848_0_0_10"/>
<dbReference type="AlphaFoldDB" id="W8VVQ8"/>
<evidence type="ECO:0000313" key="2">
    <source>
        <dbReference type="EMBL" id="BAO54087.1"/>
    </source>
</evidence>
<feature type="region of interest" description="Disordered" evidence="1">
    <location>
        <begin position="23"/>
        <end position="42"/>
    </location>
</feature>
<dbReference type="KEGG" id="nmf:NMS_0078"/>
<keyword evidence="3" id="KW-1185">Reference proteome</keyword>
<feature type="compositionally biased region" description="Basic residues" evidence="1">
    <location>
        <begin position="27"/>
        <end position="42"/>
    </location>
</feature>
<dbReference type="STRING" id="1454201.NMS_0078"/>
<proteinExistence type="predicted"/>